<accession>A0ABQ8ACV0</accession>
<dbReference type="SUPFAM" id="SSF56112">
    <property type="entry name" value="Protein kinase-like (PK-like)"/>
    <property type="match status" value="2"/>
</dbReference>
<keyword evidence="9" id="KW-0418">Kinase</keyword>
<feature type="domain" description="Protein kinase" evidence="17">
    <location>
        <begin position="331"/>
        <end position="604"/>
    </location>
</feature>
<dbReference type="PANTHER" id="PTHR27007">
    <property type="match status" value="1"/>
</dbReference>
<feature type="signal peptide" evidence="16">
    <location>
        <begin position="1"/>
        <end position="30"/>
    </location>
</feature>
<dbReference type="PROSITE" id="PS00107">
    <property type="entry name" value="PROTEIN_KINASE_ATP"/>
    <property type="match status" value="1"/>
</dbReference>
<dbReference type="InterPro" id="IPR050528">
    <property type="entry name" value="L-type_Lectin-RKs"/>
</dbReference>
<dbReference type="PROSITE" id="PS50011">
    <property type="entry name" value="PROTEIN_KINASE_DOM"/>
    <property type="match status" value="2"/>
</dbReference>
<dbReference type="InterPro" id="IPR017441">
    <property type="entry name" value="Protein_kinase_ATP_BS"/>
</dbReference>
<keyword evidence="6 16" id="KW-0732">Signal</keyword>
<dbReference type="SMART" id="SM00220">
    <property type="entry name" value="S_TKc"/>
    <property type="match status" value="2"/>
</dbReference>
<evidence type="ECO:0000256" key="2">
    <source>
        <dbReference type="ARBA" id="ARBA00008536"/>
    </source>
</evidence>
<evidence type="ECO:0000256" key="5">
    <source>
        <dbReference type="ARBA" id="ARBA00022692"/>
    </source>
</evidence>
<feature type="non-terminal residue" evidence="18">
    <location>
        <position position="1"/>
    </location>
</feature>
<gene>
    <name evidence="18" type="ORF">HID58_052385</name>
</gene>
<dbReference type="CDD" id="cd06899">
    <property type="entry name" value="lectin_legume_LecRK_Arcelin_ConA"/>
    <property type="match status" value="2"/>
</dbReference>
<evidence type="ECO:0000256" key="3">
    <source>
        <dbReference type="ARBA" id="ARBA00010217"/>
    </source>
</evidence>
<comment type="similarity">
    <text evidence="2">In the N-terminal section; belongs to the leguminous lectin family.</text>
</comment>
<keyword evidence="8 14" id="KW-0547">Nucleotide-binding</keyword>
<evidence type="ECO:0000256" key="12">
    <source>
        <dbReference type="ARBA" id="ARBA00023136"/>
    </source>
</evidence>
<evidence type="ECO:0000256" key="15">
    <source>
        <dbReference type="SAM" id="Phobius"/>
    </source>
</evidence>
<dbReference type="InterPro" id="IPR001220">
    <property type="entry name" value="Legume_lectin_dom"/>
</dbReference>
<feature type="transmembrane region" description="Helical" evidence="15">
    <location>
        <begin position="274"/>
        <end position="297"/>
    </location>
</feature>
<dbReference type="PROSITE" id="PS00108">
    <property type="entry name" value="PROTEIN_KINASE_ST"/>
    <property type="match status" value="2"/>
</dbReference>
<dbReference type="EMBL" id="JAGKQM010000013">
    <property type="protein sequence ID" value="KAH0889956.1"/>
    <property type="molecule type" value="Genomic_DNA"/>
</dbReference>
<evidence type="ECO:0000256" key="14">
    <source>
        <dbReference type="PROSITE-ProRule" id="PRU10141"/>
    </source>
</evidence>
<keyword evidence="12 15" id="KW-0472">Membrane</keyword>
<feature type="chain" id="PRO_5046026017" description="Protein kinase domain-containing protein" evidence="16">
    <location>
        <begin position="31"/>
        <end position="1247"/>
    </location>
</feature>
<feature type="domain" description="Protein kinase" evidence="17">
    <location>
        <begin position="829"/>
        <end position="1087"/>
    </location>
</feature>
<dbReference type="Gene3D" id="3.30.200.20">
    <property type="entry name" value="Phosphorylase Kinase, domain 1"/>
    <property type="match status" value="1"/>
</dbReference>
<keyword evidence="5 15" id="KW-0812">Transmembrane</keyword>
<evidence type="ECO:0000256" key="8">
    <source>
        <dbReference type="ARBA" id="ARBA00022741"/>
    </source>
</evidence>
<evidence type="ECO:0000256" key="16">
    <source>
        <dbReference type="SAM" id="SignalP"/>
    </source>
</evidence>
<evidence type="ECO:0000256" key="13">
    <source>
        <dbReference type="ARBA" id="ARBA00023170"/>
    </source>
</evidence>
<evidence type="ECO:0000256" key="7">
    <source>
        <dbReference type="ARBA" id="ARBA00022734"/>
    </source>
</evidence>
<dbReference type="InterPro" id="IPR011009">
    <property type="entry name" value="Kinase-like_dom_sf"/>
</dbReference>
<evidence type="ECO:0000256" key="11">
    <source>
        <dbReference type="ARBA" id="ARBA00022989"/>
    </source>
</evidence>
<reference evidence="18 19" key="1">
    <citation type="submission" date="2021-05" db="EMBL/GenBank/DDBJ databases">
        <title>Genome Assembly of Synthetic Allotetraploid Brassica napus Reveals Homoeologous Exchanges between Subgenomes.</title>
        <authorList>
            <person name="Davis J.T."/>
        </authorList>
    </citation>
    <scope>NUCLEOTIDE SEQUENCE [LARGE SCALE GENOMIC DNA]</scope>
    <source>
        <strain evidence="19">cv. Da-Ae</strain>
        <tissue evidence="18">Seedling</tissue>
    </source>
</reference>
<dbReference type="Pfam" id="PF00139">
    <property type="entry name" value="Lectin_legB"/>
    <property type="match status" value="2"/>
</dbReference>
<keyword evidence="4" id="KW-0808">Transferase</keyword>
<comment type="subcellular location">
    <subcellularLocation>
        <location evidence="1">Membrane</location>
        <topology evidence="1">Single-pass type I membrane protein</topology>
    </subcellularLocation>
</comment>
<organism evidence="18 19">
    <name type="scientific">Brassica napus</name>
    <name type="common">Rape</name>
    <dbReference type="NCBI Taxonomy" id="3708"/>
    <lineage>
        <taxon>Eukaryota</taxon>
        <taxon>Viridiplantae</taxon>
        <taxon>Streptophyta</taxon>
        <taxon>Embryophyta</taxon>
        <taxon>Tracheophyta</taxon>
        <taxon>Spermatophyta</taxon>
        <taxon>Magnoliopsida</taxon>
        <taxon>eudicotyledons</taxon>
        <taxon>Gunneridae</taxon>
        <taxon>Pentapetalae</taxon>
        <taxon>rosids</taxon>
        <taxon>malvids</taxon>
        <taxon>Brassicales</taxon>
        <taxon>Brassicaceae</taxon>
        <taxon>Brassiceae</taxon>
        <taxon>Brassica</taxon>
    </lineage>
</organism>
<comment type="caution">
    <text evidence="18">The sequence shown here is derived from an EMBL/GenBank/DDBJ whole genome shotgun (WGS) entry which is preliminary data.</text>
</comment>
<protein>
    <recommendedName>
        <fullName evidence="17">Protein kinase domain-containing protein</fullName>
    </recommendedName>
</protein>
<evidence type="ECO:0000256" key="10">
    <source>
        <dbReference type="ARBA" id="ARBA00022840"/>
    </source>
</evidence>
<evidence type="ECO:0000256" key="1">
    <source>
        <dbReference type="ARBA" id="ARBA00004479"/>
    </source>
</evidence>
<keyword evidence="10 14" id="KW-0067">ATP-binding</keyword>
<keyword evidence="11 15" id="KW-1133">Transmembrane helix</keyword>
<dbReference type="SUPFAM" id="SSF49899">
    <property type="entry name" value="Concanavalin A-like lectins/glucanases"/>
    <property type="match status" value="2"/>
</dbReference>
<sequence>FNQLMNMSCRINLLMVLVIIALINTETSLGRLVMEGSAGVFNGFRTLTNTKKHVYGQAFSEEPLPFKNSTNGNVTSFSLTLLFAIAPEHRDRGSHGMAFVISPTRGIPGASAEQYLGVFNDTNDGKSYNHVIAVELDIHKDDEFGDIDDNHVGININGMRSTMSAPAGYYDQNGQLRNLSLISGNLLQLTVLYSKEDKQLNVTLSSPEEAYYPVKPLLSLNQDLSPYVLEKMYVGCTASIGSIGALHYVWSIHAYSFLIFPPYPKPESQVKRTVMVTFLTFALFVALVASAFSIFFYKRHKMVKEVLEEWEIQCGPHRFSYKELFKATKDFHDRQLLGRGGFGHVLRQRLRLNGSRMIQDKECRSRLRHPNLVRLQGYCRHKEQLYLVYDFLPNGSLDRFLYQEKLTWHQRFKIIKDVASALCYLHHEWGQVVIHRDIKPANVLIDHQMNARLGDFGLAKLYDQGFDPQTSRVAGNLGRLIEPRGATNKVVIVEWTLECWKNGDILEASNERLRQEHNREQLELVLILGVLCSHQVPGVRPDMLKVVQILNGNLQLPDNLLDIVKAEKVRMWSETSERVVDVLTSQCFVRTLAGIPDASADQYLGIFNKANNGNISNHIIAVELDIHKDEEFGDVDDNHVGININGMRSIDSHPAGYYDQDGQFRNISLISGKLLRVTILYSQDKKQLNVTLSSPEEAYHPDRPLLSLNRDLSPFVLEKMYVGFSASTGMVGAMHYLWSRFFTYDLNVHELDFPIPTFPPYPNPKSQVKRTVMVTFLTILLFIALVASALSIFFYKKHKMVKEVLEEWEIQCGPHRFSYKELFKATKGFSDKQLLGKGGFGQVFKGTLPGSDTEIAVKRISHDSRQGMQEFLAEISTIGRLRHQNLVRLQGYCRYKEQLYLVYDFMPNGSLDKYLYRRGNQEPLTWNQRFKIIKDVAYALCYLHHEWGQVVIHRDIKPANVLIDHHMDARLGDFGLAKLYDQGFDPHTSRVIGTIGYIAPELIRSGRATTGTDVYVFGLFMLEVSCGRRLIEPRAPSNEAVLAEWTLECWESGDILEAASERLHAEQDREQVELVMKLGVLCSHQVATIRRDMSKVIKILNCDVQIPDNLLDIVKAEKIRVWSEISERALGVLNTQMSIAPNKNGRCFNVRCCNKKLRKQLSMVQVRIRLKRFRPDMPTVVKIMDGVSELLDNLLDILRTEKLGKWYENVLDTEMTMESAGNLTVKNNDFCRTIIGIVKLESTNQDN</sequence>
<evidence type="ECO:0000256" key="6">
    <source>
        <dbReference type="ARBA" id="ARBA00022729"/>
    </source>
</evidence>
<proteinExistence type="inferred from homology"/>
<dbReference type="Proteomes" id="UP000824890">
    <property type="component" value="Unassembled WGS sequence"/>
</dbReference>
<dbReference type="InterPro" id="IPR013320">
    <property type="entry name" value="ConA-like_dom_sf"/>
</dbReference>
<comment type="similarity">
    <text evidence="3">In the C-terminal section; belongs to the protein kinase superfamily. Ser/Thr protein kinase family.</text>
</comment>
<dbReference type="Pfam" id="PF00069">
    <property type="entry name" value="Pkinase"/>
    <property type="match status" value="2"/>
</dbReference>
<evidence type="ECO:0000256" key="4">
    <source>
        <dbReference type="ARBA" id="ARBA00022679"/>
    </source>
</evidence>
<dbReference type="Gene3D" id="1.10.510.10">
    <property type="entry name" value="Transferase(Phosphotransferase) domain 1"/>
    <property type="match status" value="3"/>
</dbReference>
<dbReference type="InterPro" id="IPR008271">
    <property type="entry name" value="Ser/Thr_kinase_AS"/>
</dbReference>
<dbReference type="InterPro" id="IPR000719">
    <property type="entry name" value="Prot_kinase_dom"/>
</dbReference>
<keyword evidence="19" id="KW-1185">Reference proteome</keyword>
<keyword evidence="13" id="KW-0675">Receptor</keyword>
<evidence type="ECO:0000313" key="19">
    <source>
        <dbReference type="Proteomes" id="UP000824890"/>
    </source>
</evidence>
<feature type="binding site" evidence="14">
    <location>
        <position position="858"/>
    </location>
    <ligand>
        <name>ATP</name>
        <dbReference type="ChEBI" id="CHEBI:30616"/>
    </ligand>
</feature>
<evidence type="ECO:0000313" key="18">
    <source>
        <dbReference type="EMBL" id="KAH0889956.1"/>
    </source>
</evidence>
<evidence type="ECO:0000259" key="17">
    <source>
        <dbReference type="PROSITE" id="PS50011"/>
    </source>
</evidence>
<name>A0ABQ8ACV0_BRANA</name>
<keyword evidence="7" id="KW-0430">Lectin</keyword>
<dbReference type="Gene3D" id="2.60.120.200">
    <property type="match status" value="2"/>
</dbReference>
<evidence type="ECO:0000256" key="9">
    <source>
        <dbReference type="ARBA" id="ARBA00022777"/>
    </source>
</evidence>
<feature type="transmembrane region" description="Helical" evidence="15">
    <location>
        <begin position="772"/>
        <end position="795"/>
    </location>
</feature>